<proteinExistence type="predicted"/>
<evidence type="ECO:0000313" key="10">
    <source>
        <dbReference type="Proteomes" id="UP000233387"/>
    </source>
</evidence>
<dbReference type="OrthoDB" id="9814572at2"/>
<dbReference type="GO" id="GO:0009007">
    <property type="term" value="F:site-specific DNA-methyltransferase (adenine-specific) activity"/>
    <property type="evidence" value="ECO:0007669"/>
    <property type="project" value="UniProtKB-EC"/>
</dbReference>
<keyword evidence="10" id="KW-1185">Reference proteome</keyword>
<dbReference type="InterPro" id="IPR050953">
    <property type="entry name" value="N4_N6_ade-DNA_methylase"/>
</dbReference>
<evidence type="ECO:0000259" key="8">
    <source>
        <dbReference type="Pfam" id="PF07669"/>
    </source>
</evidence>
<dbReference type="PANTHER" id="PTHR33841">
    <property type="entry name" value="DNA METHYLTRANSFERASE YEEA-RELATED"/>
    <property type="match status" value="1"/>
</dbReference>
<gene>
    <name evidence="9" type="ORF">Rain11_0105</name>
</gene>
<comment type="caution">
    <text evidence="9">The sequence shown here is derived from an EMBL/GenBank/DDBJ whole genome shotgun (WGS) entry which is preliminary data.</text>
</comment>
<evidence type="ECO:0000256" key="4">
    <source>
        <dbReference type="ARBA" id="ARBA00022691"/>
    </source>
</evidence>
<dbReference type="InterPro" id="IPR029063">
    <property type="entry name" value="SAM-dependent_MTases_sf"/>
</dbReference>
<keyword evidence="3 9" id="KW-0808">Transferase</keyword>
<keyword evidence="4" id="KW-0949">S-adenosyl-L-methionine</keyword>
<dbReference type="Gene3D" id="3.40.50.150">
    <property type="entry name" value="Vaccinia Virus protein VP39"/>
    <property type="match status" value="1"/>
</dbReference>
<name>A0A2N3IKX9_9BACT</name>
<dbReference type="Proteomes" id="UP000233387">
    <property type="component" value="Unassembled WGS sequence"/>
</dbReference>
<dbReference type="SUPFAM" id="SSF53335">
    <property type="entry name" value="S-adenosyl-L-methionine-dependent methyltransferases"/>
    <property type="match status" value="1"/>
</dbReference>
<organism evidence="9 10">
    <name type="scientific">Raineya orbicola</name>
    <dbReference type="NCBI Taxonomy" id="2016530"/>
    <lineage>
        <taxon>Bacteria</taxon>
        <taxon>Pseudomonadati</taxon>
        <taxon>Bacteroidota</taxon>
        <taxon>Cytophagia</taxon>
        <taxon>Cytophagales</taxon>
        <taxon>Raineyaceae</taxon>
        <taxon>Raineya</taxon>
    </lineage>
</organism>
<dbReference type="AlphaFoldDB" id="A0A2N3IKX9"/>
<protein>
    <recommendedName>
        <fullName evidence="1">site-specific DNA-methyltransferase (adenine-specific)</fullName>
        <ecNumber evidence="1">2.1.1.72</ecNumber>
    </recommendedName>
</protein>
<dbReference type="PRINTS" id="PR00507">
    <property type="entry name" value="N12N6MTFRASE"/>
</dbReference>
<dbReference type="EMBL" id="NKXO01000001">
    <property type="protein sequence ID" value="PKQ70964.1"/>
    <property type="molecule type" value="Genomic_DNA"/>
</dbReference>
<dbReference type="PANTHER" id="PTHR33841:SF6">
    <property type="entry name" value="TYPE II METHYLTRANSFERASE M.HINDII"/>
    <property type="match status" value="1"/>
</dbReference>
<dbReference type="InterPro" id="IPR011639">
    <property type="entry name" value="MethylTrfase_TaqI-like_dom"/>
</dbReference>
<dbReference type="EC" id="2.1.1.72" evidence="1"/>
<dbReference type="GO" id="GO:0009307">
    <property type="term" value="P:DNA restriction-modification system"/>
    <property type="evidence" value="ECO:0007669"/>
    <property type="project" value="UniProtKB-KW"/>
</dbReference>
<evidence type="ECO:0000256" key="3">
    <source>
        <dbReference type="ARBA" id="ARBA00022679"/>
    </source>
</evidence>
<dbReference type="RefSeq" id="WP_101357359.1">
    <property type="nucleotide sequence ID" value="NZ_NKXO01000001.1"/>
</dbReference>
<reference evidence="9 10" key="1">
    <citation type="submission" date="2017-06" db="EMBL/GenBank/DDBJ databases">
        <title>Raineya orbicola gen. nov., sp. nov. a slightly thermophilic bacterium of the phylum Bacteroidetes and the description of Raineyaceae fam. nov.</title>
        <authorList>
            <person name="Albuquerque L."/>
            <person name="Polonia A.R.M."/>
            <person name="Barroso C."/>
            <person name="Froufe H.J.C."/>
            <person name="Lage O."/>
            <person name="Lobo-Da-Cunha A."/>
            <person name="Egas C."/>
            <person name="Da Costa M.S."/>
        </authorList>
    </citation>
    <scope>NUCLEOTIDE SEQUENCE [LARGE SCALE GENOMIC DNA]</scope>
    <source>
        <strain evidence="9 10">SPSPC-11</strain>
    </source>
</reference>
<keyword evidence="5" id="KW-0680">Restriction system</keyword>
<evidence type="ECO:0000256" key="1">
    <source>
        <dbReference type="ARBA" id="ARBA00011900"/>
    </source>
</evidence>
<dbReference type="Pfam" id="PF07669">
    <property type="entry name" value="Eco57I"/>
    <property type="match status" value="1"/>
</dbReference>
<evidence type="ECO:0000313" key="9">
    <source>
        <dbReference type="EMBL" id="PKQ70964.1"/>
    </source>
</evidence>
<sequence>MEDIKTLDLLDKELKIGDIFTPLRWAEFAIEKFNLFQKWLNGASVFDPTMGEGNLLEALITYGIAKGFTIDKLPTNKLFGNELNTHYFNRALNKFNVKYGLDMSKNFTNEDFLRLKPQKYDIIFGNPPWQNFVDLPTGYKQRIKSYFFEFDLVGNSQSLLLGGSRIDISALIIQIAIKDFLKQNGEAIIFIPLSLLLNDGANRNFRTYSVGEVKYCVSSVFDFNDEEVFDGISTRYGLSHFIRDRESHFPIPYFRNEKGSWNKYIAKPIFHQTDPLSIISDETEHHFEDIQPITIKRESMPRQGVNTCGANDVYFFDNLVEVDEKLSCVSNKTKSSVFLPKKFLFPLITSKDFKTNSEFPSKWVLLPYNSNGKPLEWEQIQKFPELMLYLEANKDLLQSRKGVMLNALLKRGYWWAMLGVGEYNFFPYKVVWEAYGMTSFNPKIFEGNWQANQSLQAFIPVMTLSEAERIQLQLSEKRIENYLRSLKMEGTMNWAQPGKIKKIIKYEDEILNLF</sequence>
<dbReference type="PROSITE" id="PS00092">
    <property type="entry name" value="N6_MTASE"/>
    <property type="match status" value="1"/>
</dbReference>
<feature type="domain" description="Type II methyltransferase M.TaqI-like" evidence="8">
    <location>
        <begin position="82"/>
        <end position="229"/>
    </location>
</feature>
<dbReference type="InterPro" id="IPR002052">
    <property type="entry name" value="DNA_methylase_N6_adenine_CS"/>
</dbReference>
<evidence type="ECO:0000256" key="7">
    <source>
        <dbReference type="ARBA" id="ARBA00047942"/>
    </source>
</evidence>
<dbReference type="GO" id="GO:0032259">
    <property type="term" value="P:methylation"/>
    <property type="evidence" value="ECO:0007669"/>
    <property type="project" value="UniProtKB-KW"/>
</dbReference>
<evidence type="ECO:0000256" key="2">
    <source>
        <dbReference type="ARBA" id="ARBA00022603"/>
    </source>
</evidence>
<accession>A0A2N3IKX9</accession>
<dbReference type="GO" id="GO:0003677">
    <property type="term" value="F:DNA binding"/>
    <property type="evidence" value="ECO:0007669"/>
    <property type="project" value="UniProtKB-KW"/>
</dbReference>
<evidence type="ECO:0000256" key="6">
    <source>
        <dbReference type="ARBA" id="ARBA00023125"/>
    </source>
</evidence>
<keyword evidence="2 9" id="KW-0489">Methyltransferase</keyword>
<evidence type="ECO:0000256" key="5">
    <source>
        <dbReference type="ARBA" id="ARBA00022747"/>
    </source>
</evidence>
<comment type="catalytic activity">
    <reaction evidence="7">
        <text>a 2'-deoxyadenosine in DNA + S-adenosyl-L-methionine = an N(6)-methyl-2'-deoxyadenosine in DNA + S-adenosyl-L-homocysteine + H(+)</text>
        <dbReference type="Rhea" id="RHEA:15197"/>
        <dbReference type="Rhea" id="RHEA-COMP:12418"/>
        <dbReference type="Rhea" id="RHEA-COMP:12419"/>
        <dbReference type="ChEBI" id="CHEBI:15378"/>
        <dbReference type="ChEBI" id="CHEBI:57856"/>
        <dbReference type="ChEBI" id="CHEBI:59789"/>
        <dbReference type="ChEBI" id="CHEBI:90615"/>
        <dbReference type="ChEBI" id="CHEBI:90616"/>
        <dbReference type="EC" id="2.1.1.72"/>
    </reaction>
</comment>
<keyword evidence="6" id="KW-0238">DNA-binding</keyword>